<dbReference type="SUPFAM" id="SSF53850">
    <property type="entry name" value="Periplasmic binding protein-like II"/>
    <property type="match status" value="1"/>
</dbReference>
<evidence type="ECO:0000256" key="1">
    <source>
        <dbReference type="ARBA" id="ARBA00009437"/>
    </source>
</evidence>
<accession>A0ABW6SCS5</accession>
<comment type="caution">
    <text evidence="6">The sequence shown here is derived from an EMBL/GenBank/DDBJ whole genome shotgun (WGS) entry which is preliminary data.</text>
</comment>
<reference evidence="6 7" key="1">
    <citation type="submission" date="2024-10" db="EMBL/GenBank/DDBJ databases">
        <title>The Natural Products Discovery Center: Release of the First 8490 Sequenced Strains for Exploring Actinobacteria Biosynthetic Diversity.</title>
        <authorList>
            <person name="Kalkreuter E."/>
            <person name="Kautsar S.A."/>
            <person name="Yang D."/>
            <person name="Bader C.D."/>
            <person name="Teijaro C.N."/>
            <person name="Fluegel L."/>
            <person name="Davis C.M."/>
            <person name="Simpson J.R."/>
            <person name="Lauterbach L."/>
            <person name="Steele A.D."/>
            <person name="Gui C."/>
            <person name="Meng S."/>
            <person name="Li G."/>
            <person name="Viehrig K."/>
            <person name="Ye F."/>
            <person name="Su P."/>
            <person name="Kiefer A.F."/>
            <person name="Nichols A."/>
            <person name="Cepeda A.J."/>
            <person name="Yan W."/>
            <person name="Fan B."/>
            <person name="Jiang Y."/>
            <person name="Adhikari A."/>
            <person name="Zheng C.-J."/>
            <person name="Schuster L."/>
            <person name="Cowan T.M."/>
            <person name="Smanski M.J."/>
            <person name="Chevrette M.G."/>
            <person name="De Carvalho L.P.S."/>
            <person name="Shen B."/>
        </authorList>
    </citation>
    <scope>NUCLEOTIDE SEQUENCE [LARGE SCALE GENOMIC DNA]</scope>
    <source>
        <strain evidence="6 7">NPDC002593</strain>
    </source>
</reference>
<dbReference type="SUPFAM" id="SSF46785">
    <property type="entry name" value="Winged helix' DNA-binding domain"/>
    <property type="match status" value="1"/>
</dbReference>
<dbReference type="Gene3D" id="3.40.190.10">
    <property type="entry name" value="Periplasmic binding protein-like II"/>
    <property type="match status" value="2"/>
</dbReference>
<evidence type="ECO:0000259" key="5">
    <source>
        <dbReference type="PROSITE" id="PS50931"/>
    </source>
</evidence>
<dbReference type="PANTHER" id="PTHR30126">
    <property type="entry name" value="HTH-TYPE TRANSCRIPTIONAL REGULATOR"/>
    <property type="match status" value="1"/>
</dbReference>
<dbReference type="InterPro" id="IPR036388">
    <property type="entry name" value="WH-like_DNA-bd_sf"/>
</dbReference>
<dbReference type="InterPro" id="IPR005119">
    <property type="entry name" value="LysR_subst-bd"/>
</dbReference>
<feature type="domain" description="HTH lysR-type" evidence="5">
    <location>
        <begin position="6"/>
        <end position="63"/>
    </location>
</feature>
<dbReference type="Gene3D" id="1.10.10.10">
    <property type="entry name" value="Winged helix-like DNA-binding domain superfamily/Winged helix DNA-binding domain"/>
    <property type="match status" value="1"/>
</dbReference>
<dbReference type="PROSITE" id="PS50931">
    <property type="entry name" value="HTH_LYSR"/>
    <property type="match status" value="1"/>
</dbReference>
<keyword evidence="4" id="KW-0804">Transcription</keyword>
<evidence type="ECO:0000256" key="2">
    <source>
        <dbReference type="ARBA" id="ARBA00023015"/>
    </source>
</evidence>
<proteinExistence type="inferred from homology"/>
<dbReference type="Proteomes" id="UP001601992">
    <property type="component" value="Unassembled WGS sequence"/>
</dbReference>
<organism evidence="6 7">
    <name type="scientific">Nocardia jiangxiensis</name>
    <dbReference type="NCBI Taxonomy" id="282685"/>
    <lineage>
        <taxon>Bacteria</taxon>
        <taxon>Bacillati</taxon>
        <taxon>Actinomycetota</taxon>
        <taxon>Actinomycetes</taxon>
        <taxon>Mycobacteriales</taxon>
        <taxon>Nocardiaceae</taxon>
        <taxon>Nocardia</taxon>
    </lineage>
</organism>
<name>A0ABW6SCS5_9NOCA</name>
<evidence type="ECO:0000313" key="7">
    <source>
        <dbReference type="Proteomes" id="UP001601992"/>
    </source>
</evidence>
<dbReference type="Pfam" id="PF03466">
    <property type="entry name" value="LysR_substrate"/>
    <property type="match status" value="1"/>
</dbReference>
<dbReference type="InterPro" id="IPR000847">
    <property type="entry name" value="LysR_HTH_N"/>
</dbReference>
<dbReference type="PRINTS" id="PR00039">
    <property type="entry name" value="HTHLYSR"/>
</dbReference>
<dbReference type="InterPro" id="IPR036390">
    <property type="entry name" value="WH_DNA-bd_sf"/>
</dbReference>
<evidence type="ECO:0000256" key="4">
    <source>
        <dbReference type="ARBA" id="ARBA00023163"/>
    </source>
</evidence>
<keyword evidence="2" id="KW-0805">Transcription regulation</keyword>
<dbReference type="CDD" id="cd08420">
    <property type="entry name" value="PBP2_CysL_like"/>
    <property type="match status" value="1"/>
</dbReference>
<protein>
    <submittedName>
        <fullName evidence="6">LysR family transcriptional regulator</fullName>
    </submittedName>
</protein>
<dbReference type="Pfam" id="PF00126">
    <property type="entry name" value="HTH_1"/>
    <property type="match status" value="1"/>
</dbReference>
<sequence>MSRRFPDFSALELLVGVDDYGSLSAAGRRLGIPQPNASRAVKRLERQFGVPLLERKTSGSSLTAQGTVVAHWARIVLADADKLLDVAEGLRIGHSPELTVGASMTVAEHLLPRWLGRLRGLHPEITVHLQVYNSSQVFERVITGECGVGFVESPTVPPELHSIAVARDRLIVVVHPEHPWARTGKPIPIAELAGTPLVVREPGSGMRDTLDMALQEYDRAEPLLELGSAAAIRTSVLEGVGPAVLSTLAVGDHVSSGALRTVEVEGLDLSRLLRAVWRSPRRLDGPAGELVRLACGAGAGPEWESDR</sequence>
<dbReference type="RefSeq" id="WP_387406413.1">
    <property type="nucleotide sequence ID" value="NZ_JBIAQY010000019.1"/>
</dbReference>
<gene>
    <name evidence="6" type="ORF">ACFYXQ_37405</name>
</gene>
<dbReference type="PANTHER" id="PTHR30126:SF39">
    <property type="entry name" value="HTH-TYPE TRANSCRIPTIONAL REGULATOR CYSL"/>
    <property type="match status" value="1"/>
</dbReference>
<keyword evidence="7" id="KW-1185">Reference proteome</keyword>
<dbReference type="EMBL" id="JBIAQY010000019">
    <property type="protein sequence ID" value="MFF3573449.1"/>
    <property type="molecule type" value="Genomic_DNA"/>
</dbReference>
<keyword evidence="3" id="KW-0238">DNA-binding</keyword>
<comment type="similarity">
    <text evidence="1">Belongs to the LysR transcriptional regulatory family.</text>
</comment>
<evidence type="ECO:0000313" key="6">
    <source>
        <dbReference type="EMBL" id="MFF3573449.1"/>
    </source>
</evidence>
<evidence type="ECO:0000256" key="3">
    <source>
        <dbReference type="ARBA" id="ARBA00023125"/>
    </source>
</evidence>